<sequence length="436" mass="48988">MGETTMLKKTQGIVLASMLVLLAACGKSPGTEKQTAVSNEPVTLLVTSSLSDSLDLFNQYYGNRIRAKFPNVTLNFIPKATGQNIQDLLASNQIPDLMYSKVSNMNSYVFANGLGYELTELVKKNQYDMSRFDPAYIEKVKSESPDGGLYGMPSPDMDPQVLFYNKSIFEKFGVPFPTDGMTWDDVYELAKKMTRVEGGVTYRGFSAHINVYFRDNQLSIPYLDPKQDKMYDSEKWKKMFTNLSRFYEIPNNKVAAKDEPVAFMTGNIAMMQNQLSNIVRIPENIDWDMVSMPVYKDGPKVMNQPSSTYWFISKQSKNKDISFKIIEYLLSDELQMEIARDQGGLPSIKATAELKKAFGQNVPQLKGKHIEAVFKYPLASAPPVRDKGLTVVNQGSMGTEVNKAFDKVIKDQVDVNTALREAKEKIEGLIATEKGK</sequence>
<comment type="caution">
    <text evidence="6">The sequence shown here is derived from an EMBL/GenBank/DDBJ whole genome shotgun (WGS) entry which is preliminary data.</text>
</comment>
<keyword evidence="4" id="KW-0564">Palmitate</keyword>
<name>A0A3B0CGE9_9BACL</name>
<dbReference type="EMBL" id="RBAH01000009">
    <property type="protein sequence ID" value="RKN84091.1"/>
    <property type="molecule type" value="Genomic_DNA"/>
</dbReference>
<evidence type="ECO:0000256" key="2">
    <source>
        <dbReference type="ARBA" id="ARBA00022729"/>
    </source>
</evidence>
<keyword evidence="7" id="KW-1185">Reference proteome</keyword>
<evidence type="ECO:0000256" key="5">
    <source>
        <dbReference type="ARBA" id="ARBA00023288"/>
    </source>
</evidence>
<dbReference type="Gene3D" id="3.40.190.10">
    <property type="entry name" value="Periplasmic binding protein-like II"/>
    <property type="match status" value="1"/>
</dbReference>
<organism evidence="6 7">
    <name type="scientific">Paenibacillus ginsengarvi</name>
    <dbReference type="NCBI Taxonomy" id="400777"/>
    <lineage>
        <taxon>Bacteria</taxon>
        <taxon>Bacillati</taxon>
        <taxon>Bacillota</taxon>
        <taxon>Bacilli</taxon>
        <taxon>Bacillales</taxon>
        <taxon>Paenibacillaceae</taxon>
        <taxon>Paenibacillus</taxon>
    </lineage>
</organism>
<evidence type="ECO:0000256" key="4">
    <source>
        <dbReference type="ARBA" id="ARBA00023139"/>
    </source>
</evidence>
<keyword evidence="5" id="KW-0449">Lipoprotein</keyword>
<dbReference type="SUPFAM" id="SSF53850">
    <property type="entry name" value="Periplasmic binding protein-like II"/>
    <property type="match status" value="1"/>
</dbReference>
<dbReference type="Pfam" id="PF13416">
    <property type="entry name" value="SBP_bac_8"/>
    <property type="match status" value="1"/>
</dbReference>
<evidence type="ECO:0000313" key="7">
    <source>
        <dbReference type="Proteomes" id="UP000282311"/>
    </source>
</evidence>
<accession>A0A3B0CGE9</accession>
<dbReference type="PANTHER" id="PTHR43649:SF33">
    <property type="entry name" value="POLYGALACTURONAN_RHAMNOGALACTURONAN-BINDING PROTEIN YTCQ"/>
    <property type="match status" value="1"/>
</dbReference>
<dbReference type="InterPro" id="IPR006059">
    <property type="entry name" value="SBP"/>
</dbReference>
<evidence type="ECO:0000256" key="1">
    <source>
        <dbReference type="ARBA" id="ARBA00022475"/>
    </source>
</evidence>
<reference evidence="6 7" key="1">
    <citation type="journal article" date="2007" name="Int. J. Syst. Evol. Microbiol.">
        <title>Paenibacillus ginsengarvi sp. nov., isolated from soil from ginseng cultivation.</title>
        <authorList>
            <person name="Yoon M.H."/>
            <person name="Ten L.N."/>
            <person name="Im W.T."/>
        </authorList>
    </citation>
    <scope>NUCLEOTIDE SEQUENCE [LARGE SCALE GENOMIC DNA]</scope>
    <source>
        <strain evidence="6 7">KCTC 13059</strain>
    </source>
</reference>
<dbReference type="InterPro" id="IPR050490">
    <property type="entry name" value="Bact_solute-bd_prot1"/>
</dbReference>
<keyword evidence="3" id="KW-0472">Membrane</keyword>
<gene>
    <name evidence="6" type="ORF">D7M11_13840</name>
</gene>
<proteinExistence type="predicted"/>
<protein>
    <submittedName>
        <fullName evidence="6">Extracellular solute-binding protein</fullName>
    </submittedName>
</protein>
<evidence type="ECO:0000313" key="6">
    <source>
        <dbReference type="EMBL" id="RKN84091.1"/>
    </source>
</evidence>
<keyword evidence="2" id="KW-0732">Signal</keyword>
<keyword evidence="1" id="KW-1003">Cell membrane</keyword>
<dbReference type="Proteomes" id="UP000282311">
    <property type="component" value="Unassembled WGS sequence"/>
</dbReference>
<dbReference type="PANTHER" id="PTHR43649">
    <property type="entry name" value="ARABINOSE-BINDING PROTEIN-RELATED"/>
    <property type="match status" value="1"/>
</dbReference>
<evidence type="ECO:0000256" key="3">
    <source>
        <dbReference type="ARBA" id="ARBA00023136"/>
    </source>
</evidence>
<dbReference type="AlphaFoldDB" id="A0A3B0CGE9"/>